<protein>
    <recommendedName>
        <fullName evidence="4">TIR domain-containing protein</fullName>
    </recommendedName>
</protein>
<dbReference type="Pfam" id="PF13676">
    <property type="entry name" value="TIR_2"/>
    <property type="match status" value="1"/>
</dbReference>
<comment type="caution">
    <text evidence="5">The sequence shown here is derived from an EMBL/GenBank/DDBJ whole genome shotgun (WGS) entry which is preliminary data.</text>
</comment>
<name>A0ABX4W2P7_9GAMM</name>
<dbReference type="Proteomes" id="UP000236021">
    <property type="component" value="Unassembled WGS sequence"/>
</dbReference>
<dbReference type="InterPro" id="IPR039184">
    <property type="entry name" value="SARM1"/>
</dbReference>
<evidence type="ECO:0000259" key="4">
    <source>
        <dbReference type="PROSITE" id="PS50104"/>
    </source>
</evidence>
<reference evidence="5 6" key="1">
    <citation type="submission" date="2018-01" db="EMBL/GenBank/DDBJ databases">
        <title>Denitrification phenotypes of diverse strains of Pseudomonas stutzeri.</title>
        <authorList>
            <person name="Milligan D.A."/>
            <person name="Bergaust L."/>
            <person name="Bakken L.R."/>
            <person name="Frostegard A."/>
        </authorList>
    </citation>
    <scope>NUCLEOTIDE SEQUENCE [LARGE SCALE GENOMIC DNA]</scope>
    <source>
        <strain evidence="5 6">ST27MN3</strain>
    </source>
</reference>
<gene>
    <name evidence="5" type="ORF">CXK93_07100</name>
</gene>
<dbReference type="EMBL" id="POUI01000001">
    <property type="protein sequence ID" value="PNF86551.1"/>
    <property type="molecule type" value="Genomic_DNA"/>
</dbReference>
<dbReference type="PROSITE" id="PS50104">
    <property type="entry name" value="TIR"/>
    <property type="match status" value="1"/>
</dbReference>
<evidence type="ECO:0000313" key="5">
    <source>
        <dbReference type="EMBL" id="PNF86551.1"/>
    </source>
</evidence>
<proteinExistence type="predicted"/>
<feature type="domain" description="TIR" evidence="4">
    <location>
        <begin position="1"/>
        <end position="149"/>
    </location>
</feature>
<keyword evidence="2" id="KW-0963">Cytoplasm</keyword>
<accession>A0ABX4W2P7</accession>
<dbReference type="PANTHER" id="PTHR22998:SF1">
    <property type="entry name" value="NAD(+) HYDROLASE SARM1"/>
    <property type="match status" value="1"/>
</dbReference>
<evidence type="ECO:0000256" key="2">
    <source>
        <dbReference type="ARBA" id="ARBA00022490"/>
    </source>
</evidence>
<dbReference type="SUPFAM" id="SSF52200">
    <property type="entry name" value="Toll/Interleukin receptor TIR domain"/>
    <property type="match status" value="1"/>
</dbReference>
<organism evidence="5 6">
    <name type="scientific">Stutzerimonas decontaminans</name>
    <dbReference type="NCBI Taxonomy" id="3022791"/>
    <lineage>
        <taxon>Bacteria</taxon>
        <taxon>Pseudomonadati</taxon>
        <taxon>Pseudomonadota</taxon>
        <taxon>Gammaproteobacteria</taxon>
        <taxon>Pseudomonadales</taxon>
        <taxon>Pseudomonadaceae</taxon>
        <taxon>Stutzerimonas</taxon>
    </lineage>
</organism>
<evidence type="ECO:0000256" key="1">
    <source>
        <dbReference type="ARBA" id="ARBA00004496"/>
    </source>
</evidence>
<evidence type="ECO:0000256" key="3">
    <source>
        <dbReference type="ARBA" id="ARBA00022737"/>
    </source>
</evidence>
<dbReference type="InterPro" id="IPR035897">
    <property type="entry name" value="Toll_tir_struct_dom_sf"/>
</dbReference>
<sequence length="344" mass="39799">MNDIFISYRREGGATTARLICRALEEKRFKCFFDSDSLTFGSFAENIKENLKNSPNFILIVTPGSLDRCISPDDWVRQEIALALKLYQTNKIQRIIPIFANGVTGFPENLPPDISAIAEQNAIELNHKDFEANFLRLVERIYHKKRDQLLNYFLDQHEEEDPEALEELHGTFKSCLSPTQQMHALKSNIKMHWNGDARILLGDYLDGFLRQLCLTLNLNQEGGKDTILRRIEYWLTNEENEQDEDPYPTVSKNILEYYLDEVPWKLVSLCDQLDIKVDRRSPSKMRQILSNRLELDLDFSSLSFQELKAVAGAALGEDKIEMCRKKELVELLTDAYQRGRAETV</sequence>
<dbReference type="PANTHER" id="PTHR22998">
    <property type="entry name" value="SARM1"/>
    <property type="match status" value="1"/>
</dbReference>
<dbReference type="InterPro" id="IPR000157">
    <property type="entry name" value="TIR_dom"/>
</dbReference>
<dbReference type="Gene3D" id="3.40.50.10140">
    <property type="entry name" value="Toll/interleukin-1 receptor homology (TIR) domain"/>
    <property type="match status" value="1"/>
</dbReference>
<keyword evidence="3" id="KW-0677">Repeat</keyword>
<dbReference type="SMART" id="SM00255">
    <property type="entry name" value="TIR"/>
    <property type="match status" value="1"/>
</dbReference>
<evidence type="ECO:0000313" key="6">
    <source>
        <dbReference type="Proteomes" id="UP000236021"/>
    </source>
</evidence>
<keyword evidence="6" id="KW-1185">Reference proteome</keyword>
<comment type="subcellular location">
    <subcellularLocation>
        <location evidence="1">Cytoplasm</location>
    </subcellularLocation>
</comment>
<dbReference type="RefSeq" id="WP_102856900.1">
    <property type="nucleotide sequence ID" value="NZ_JAMOHT010000027.1"/>
</dbReference>